<dbReference type="PANTHER" id="PTHR36834:SF2">
    <property type="entry name" value="MEMBRANE PROTEIN"/>
    <property type="match status" value="1"/>
</dbReference>
<reference evidence="3" key="1">
    <citation type="submission" date="2019-08" db="EMBL/GenBank/DDBJ databases">
        <authorList>
            <person name="Kucharzyk K."/>
            <person name="Murdoch R.W."/>
            <person name="Higgins S."/>
            <person name="Loffler F."/>
        </authorList>
    </citation>
    <scope>NUCLEOTIDE SEQUENCE</scope>
</reference>
<name>A0A645HC00_9ZZZZ</name>
<evidence type="ECO:0000313" key="3">
    <source>
        <dbReference type="EMBL" id="MPN35649.1"/>
    </source>
</evidence>
<protein>
    <recommendedName>
        <fullName evidence="2">VanZ-like domain-containing protein</fullName>
    </recommendedName>
</protein>
<dbReference type="AlphaFoldDB" id="A0A645HC00"/>
<proteinExistence type="predicted"/>
<keyword evidence="1" id="KW-0812">Transmembrane</keyword>
<accession>A0A645HC00</accession>
<feature type="transmembrane region" description="Helical" evidence="1">
    <location>
        <begin position="43"/>
        <end position="64"/>
    </location>
</feature>
<feature type="transmembrane region" description="Helical" evidence="1">
    <location>
        <begin position="16"/>
        <end position="34"/>
    </location>
</feature>
<keyword evidence="1" id="KW-0472">Membrane</keyword>
<comment type="caution">
    <text evidence="3">The sequence shown here is derived from an EMBL/GenBank/DDBJ whole genome shotgun (WGS) entry which is preliminary data.</text>
</comment>
<dbReference type="Pfam" id="PF04892">
    <property type="entry name" value="VanZ"/>
    <property type="match status" value="1"/>
</dbReference>
<feature type="transmembrane region" description="Helical" evidence="1">
    <location>
        <begin position="70"/>
        <end position="87"/>
    </location>
</feature>
<evidence type="ECO:0000259" key="2">
    <source>
        <dbReference type="Pfam" id="PF04892"/>
    </source>
</evidence>
<organism evidence="3">
    <name type="scientific">bioreactor metagenome</name>
    <dbReference type="NCBI Taxonomy" id="1076179"/>
    <lineage>
        <taxon>unclassified sequences</taxon>
        <taxon>metagenomes</taxon>
        <taxon>ecological metagenomes</taxon>
    </lineage>
</organism>
<dbReference type="EMBL" id="VSSQ01089373">
    <property type="protein sequence ID" value="MPN35649.1"/>
    <property type="molecule type" value="Genomic_DNA"/>
</dbReference>
<keyword evidence="1" id="KW-1133">Transmembrane helix</keyword>
<feature type="transmembrane region" description="Helical" evidence="1">
    <location>
        <begin position="99"/>
        <end position="118"/>
    </location>
</feature>
<dbReference type="PANTHER" id="PTHR36834">
    <property type="entry name" value="MEMBRANE PROTEIN-RELATED"/>
    <property type="match status" value="1"/>
</dbReference>
<gene>
    <name evidence="3" type="ORF">SDC9_183147</name>
</gene>
<feature type="domain" description="VanZ-like" evidence="2">
    <location>
        <begin position="2"/>
        <end position="86"/>
    </location>
</feature>
<sequence>MIPFAFVNERGNLREIIYNCVVFIPFGLLLNVNFKRANFWRKLAFVFVFGLTVEIAQFVFAIGATDITDLITNTFGGFLGLILYDLSNKYINNEKLDRFIVVVGIILLVLFILLRILFFNVRYQSVH</sequence>
<dbReference type="InterPro" id="IPR053150">
    <property type="entry name" value="Teicoplanin_resist-assoc"/>
</dbReference>
<dbReference type="InterPro" id="IPR006976">
    <property type="entry name" value="VanZ-like"/>
</dbReference>
<evidence type="ECO:0000256" key="1">
    <source>
        <dbReference type="SAM" id="Phobius"/>
    </source>
</evidence>